<sequence>MYKYLLPVALFLSGCASKNETAEQSWCESYNAKLTAVFSNETTLGARTLDTVIGCAPRPLPAYVKGSTLEQSPLISTGQAQMVAKIKDEYKGLKPSAESIVNFAVSKEAKQLALSRALRLNELSYSIIAQSQKEKSELIKNNTFLMLNTFTKENLQRLSDAVETSEEQYDRYQKKVHRIQREYYDILYQITLGGADKDGRQSIAYDPKDIASLLIKVVKVYADQQALRSNFLLMRDQYFASAKENVIPDFDSKWLEQINDIKDQCKLTAEALSLDETSVSQCEDLDKQSDGNG</sequence>
<organism evidence="2 3">
    <name type="scientific">Vibrio fortis</name>
    <dbReference type="NCBI Taxonomy" id="212667"/>
    <lineage>
        <taxon>Bacteria</taxon>
        <taxon>Pseudomonadati</taxon>
        <taxon>Pseudomonadota</taxon>
        <taxon>Gammaproteobacteria</taxon>
        <taxon>Vibrionales</taxon>
        <taxon>Vibrionaceae</taxon>
        <taxon>Vibrio</taxon>
    </lineage>
</organism>
<accession>A0A5N3R180</accession>
<evidence type="ECO:0000313" key="2">
    <source>
        <dbReference type="EMBL" id="KAB0287175.1"/>
    </source>
</evidence>
<keyword evidence="1" id="KW-0175">Coiled coil</keyword>
<gene>
    <name evidence="2" type="ORF">F2P58_21365</name>
</gene>
<name>A0A5N3R180_9VIBR</name>
<dbReference type="EMBL" id="VWSE01000008">
    <property type="protein sequence ID" value="KAB0287175.1"/>
    <property type="molecule type" value="Genomic_DNA"/>
</dbReference>
<evidence type="ECO:0000256" key="1">
    <source>
        <dbReference type="SAM" id="Coils"/>
    </source>
</evidence>
<dbReference type="Proteomes" id="UP000326789">
    <property type="component" value="Unassembled WGS sequence"/>
</dbReference>
<feature type="coiled-coil region" evidence="1">
    <location>
        <begin position="148"/>
        <end position="182"/>
    </location>
</feature>
<dbReference type="PROSITE" id="PS51257">
    <property type="entry name" value="PROKAR_LIPOPROTEIN"/>
    <property type="match status" value="1"/>
</dbReference>
<dbReference type="RefSeq" id="WP_150872750.1">
    <property type="nucleotide sequence ID" value="NZ_VWSE01000008.1"/>
</dbReference>
<evidence type="ECO:0000313" key="3">
    <source>
        <dbReference type="Proteomes" id="UP000326789"/>
    </source>
</evidence>
<reference evidence="2 3" key="1">
    <citation type="submission" date="2019-09" db="EMBL/GenBank/DDBJ databases">
        <title>Whole genome sequence of Vibrio fortis.</title>
        <authorList>
            <person name="Das S.K."/>
        </authorList>
    </citation>
    <scope>NUCLEOTIDE SEQUENCE [LARGE SCALE GENOMIC DNA]</scope>
    <source>
        <strain evidence="2 3">AN60</strain>
    </source>
</reference>
<protein>
    <submittedName>
        <fullName evidence="2">Uncharacterized protein</fullName>
    </submittedName>
</protein>
<dbReference type="AlphaFoldDB" id="A0A5N3R180"/>
<comment type="caution">
    <text evidence="2">The sequence shown here is derived from an EMBL/GenBank/DDBJ whole genome shotgun (WGS) entry which is preliminary data.</text>
</comment>
<proteinExistence type="predicted"/>